<dbReference type="OrthoDB" id="3199698at2759"/>
<proteinExistence type="predicted"/>
<dbReference type="InterPro" id="IPR013087">
    <property type="entry name" value="Znf_C2H2_type"/>
</dbReference>
<keyword evidence="1" id="KW-0863">Zinc-finger</keyword>
<protein>
    <recommendedName>
        <fullName evidence="3">C2H2-type domain-containing protein</fullName>
    </recommendedName>
</protein>
<dbReference type="GO" id="GO:0008270">
    <property type="term" value="F:zinc ion binding"/>
    <property type="evidence" value="ECO:0007669"/>
    <property type="project" value="UniProtKB-KW"/>
</dbReference>
<evidence type="ECO:0000256" key="2">
    <source>
        <dbReference type="SAM" id="MobiDB-lite"/>
    </source>
</evidence>
<evidence type="ECO:0000313" key="4">
    <source>
        <dbReference type="EMBL" id="PSR73830.1"/>
    </source>
</evidence>
<feature type="domain" description="C2H2-type" evidence="3">
    <location>
        <begin position="11"/>
        <end position="39"/>
    </location>
</feature>
<keyword evidence="1" id="KW-0479">Metal-binding</keyword>
<accession>A0A2R6NN83</accession>
<evidence type="ECO:0000259" key="3">
    <source>
        <dbReference type="PROSITE" id="PS50157"/>
    </source>
</evidence>
<evidence type="ECO:0000256" key="1">
    <source>
        <dbReference type="PROSITE-ProRule" id="PRU00042"/>
    </source>
</evidence>
<dbReference type="AlphaFoldDB" id="A0A2R6NN83"/>
<gene>
    <name evidence="4" type="ORF">PHLCEN_2v10340</name>
</gene>
<dbReference type="PROSITE" id="PS50157">
    <property type="entry name" value="ZINC_FINGER_C2H2_2"/>
    <property type="match status" value="1"/>
</dbReference>
<dbReference type="PROSITE" id="PS00028">
    <property type="entry name" value="ZINC_FINGER_C2H2_1"/>
    <property type="match status" value="1"/>
</dbReference>
<feature type="region of interest" description="Disordered" evidence="2">
    <location>
        <begin position="702"/>
        <end position="730"/>
    </location>
</feature>
<dbReference type="EMBL" id="MLYV02001060">
    <property type="protein sequence ID" value="PSR73830.1"/>
    <property type="molecule type" value="Genomic_DNA"/>
</dbReference>
<dbReference type="Proteomes" id="UP000186601">
    <property type="component" value="Unassembled WGS sequence"/>
</dbReference>
<comment type="caution">
    <text evidence="4">The sequence shown here is derived from an EMBL/GenBank/DDBJ whole genome shotgun (WGS) entry which is preliminary data.</text>
</comment>
<sequence length="964" mass="109077">MQRPLYDVHRLPCPSCRRVFRNTSGLTQHYNTFHSRPHGHVLPAPLVLQPTPRRAESVPPNQPHHIIAPPDDPGALNTLNPEGLYYEFHSELDGRPCDSMGVLLPDANVKPPPRARLETDWSPYDTRLEFETAEFLFQRVKMGQANVDLLLELWAASLVPYGGRPPFASVQDMLQVIDSTAIGDAPWTTTTAKYMGRLPPNPPSWMVGSYEISHRNPLVCARNMLMNPDFSDEFDVAPYREYDGLLKRQYTNLMSGDWAWKQADLIAVDPETHGAMFCPLILGSDKTTVSVATGQNDYYPLYLSLGNVWNNVRRAHRNAVVVIAFLAIPKTEKRYAKDPVFRKFRRQLFHSSLATILNPLKCFMEKPDVVRCPDGHFRRAIYGLGPYIADYIEQVLATNTVQGWCVTCPTPRESLGEQYKGPDLRSREHTELLVDGFDLKTLWDDYGVVGELIPFTNDFPRADIYQLMSGDLLHQVIKGCFKDHLVEWVNEYLKLTHGQTRGNEIIDQIDQRIAAAPAFAGLRRFKQGRDFKQWTGDDSKALMKVYLPAVVSFVPPDMARALSTFMEFCYLVRRSVQTEDTVAQIKDCLQRYHRLREIFRTSGTRPDGFASFIRHHSIDHYPGHITNYGAPNGLCSSITESKHIKAVKEPWRRSSKHNALDQMLRTNCRVDKIAASHVDFTARGMLEGTCLSEAVHSFVLTEDNDDGDGELEEGLADDKPGSEDEQEDDAVDGVRVLGDVSLAKQYQRYYPTTIHRLSKHIRVRRFKQLVSRFIYDQTHVDPLPDDSLTPPLPTLHGPIRVFHSAAATFYAPSDLSGIGGMRREHIRATPRWRKGLPRYDCVFAEKDSSLEGFCGLHAARVILLFSFTCAGVKYPCALVRWFSPVADKPDDLTGMWVVEPDVNADGSPSFGVMHLDAVLRAAHLIPVFGDAFIPASFHFSQSLDSFNTFYVNKFVDHQAHEIAF</sequence>
<evidence type="ECO:0000313" key="5">
    <source>
        <dbReference type="Proteomes" id="UP000186601"/>
    </source>
</evidence>
<dbReference type="Pfam" id="PF18759">
    <property type="entry name" value="Plavaka"/>
    <property type="match status" value="1"/>
</dbReference>
<name>A0A2R6NN83_9APHY</name>
<keyword evidence="1" id="KW-0862">Zinc</keyword>
<dbReference type="InterPro" id="IPR041078">
    <property type="entry name" value="Plavaka"/>
</dbReference>
<reference evidence="4 5" key="1">
    <citation type="submission" date="2018-02" db="EMBL/GenBank/DDBJ databases">
        <title>Genome sequence of the basidiomycete white-rot fungus Phlebia centrifuga.</title>
        <authorList>
            <person name="Granchi Z."/>
            <person name="Peng M."/>
            <person name="de Vries R.P."/>
            <person name="Hilden K."/>
            <person name="Makela M.R."/>
            <person name="Grigoriev I."/>
            <person name="Riley R."/>
        </authorList>
    </citation>
    <scope>NUCLEOTIDE SEQUENCE [LARGE SCALE GENOMIC DNA]</scope>
    <source>
        <strain evidence="4 5">FBCC195</strain>
    </source>
</reference>
<organism evidence="4 5">
    <name type="scientific">Hermanssonia centrifuga</name>
    <dbReference type="NCBI Taxonomy" id="98765"/>
    <lineage>
        <taxon>Eukaryota</taxon>
        <taxon>Fungi</taxon>
        <taxon>Dikarya</taxon>
        <taxon>Basidiomycota</taxon>
        <taxon>Agaricomycotina</taxon>
        <taxon>Agaricomycetes</taxon>
        <taxon>Polyporales</taxon>
        <taxon>Meruliaceae</taxon>
        <taxon>Hermanssonia</taxon>
    </lineage>
</organism>
<feature type="compositionally biased region" description="Acidic residues" evidence="2">
    <location>
        <begin position="702"/>
        <end position="715"/>
    </location>
</feature>
<keyword evidence="5" id="KW-1185">Reference proteome</keyword>